<comment type="caution">
    <text evidence="1">The sequence shown here is derived from an EMBL/GenBank/DDBJ whole genome shotgun (WGS) entry which is preliminary data.</text>
</comment>
<protein>
    <submittedName>
        <fullName evidence="1">Uncharacterized protein</fullName>
    </submittedName>
</protein>
<dbReference type="AlphaFoldDB" id="X0YLR5"/>
<sequence>MKRLGILVLALAGLAALFGSCGGGGEEEAAIL</sequence>
<dbReference type="PROSITE" id="PS51257">
    <property type="entry name" value="PROKAR_LIPOPROTEIN"/>
    <property type="match status" value="1"/>
</dbReference>
<accession>X0YLR5</accession>
<organism evidence="1">
    <name type="scientific">marine sediment metagenome</name>
    <dbReference type="NCBI Taxonomy" id="412755"/>
    <lineage>
        <taxon>unclassified sequences</taxon>
        <taxon>metagenomes</taxon>
        <taxon>ecological metagenomes</taxon>
    </lineage>
</organism>
<name>X0YLR5_9ZZZZ</name>
<evidence type="ECO:0000313" key="1">
    <source>
        <dbReference type="EMBL" id="GAG49448.1"/>
    </source>
</evidence>
<gene>
    <name evidence="1" type="ORF">S01H1_85336</name>
</gene>
<dbReference type="EMBL" id="BARS01058569">
    <property type="protein sequence ID" value="GAG49448.1"/>
    <property type="molecule type" value="Genomic_DNA"/>
</dbReference>
<reference evidence="1" key="1">
    <citation type="journal article" date="2014" name="Front. Microbiol.">
        <title>High frequency of phylogenetically diverse reductive dehalogenase-homologous genes in deep subseafloor sedimentary metagenomes.</title>
        <authorList>
            <person name="Kawai M."/>
            <person name="Futagami T."/>
            <person name="Toyoda A."/>
            <person name="Takaki Y."/>
            <person name="Nishi S."/>
            <person name="Hori S."/>
            <person name="Arai W."/>
            <person name="Tsubouchi T."/>
            <person name="Morono Y."/>
            <person name="Uchiyama I."/>
            <person name="Ito T."/>
            <person name="Fujiyama A."/>
            <person name="Inagaki F."/>
            <person name="Takami H."/>
        </authorList>
    </citation>
    <scope>NUCLEOTIDE SEQUENCE</scope>
    <source>
        <strain evidence="1">Expedition CK06-06</strain>
    </source>
</reference>
<proteinExistence type="predicted"/>
<feature type="non-terminal residue" evidence="1">
    <location>
        <position position="32"/>
    </location>
</feature>